<dbReference type="InterPro" id="IPR050550">
    <property type="entry name" value="SEC23_SEC24_subfamily"/>
</dbReference>
<evidence type="ECO:0000313" key="5">
    <source>
        <dbReference type="Proteomes" id="UP000237246"/>
    </source>
</evidence>
<dbReference type="GO" id="GO:0030127">
    <property type="term" value="C:COPII vesicle coat"/>
    <property type="evidence" value="ECO:0007669"/>
    <property type="project" value="InterPro"/>
</dbReference>
<dbReference type="GO" id="GO:0000149">
    <property type="term" value="F:SNARE binding"/>
    <property type="evidence" value="ECO:0007669"/>
    <property type="project" value="TreeGrafter"/>
</dbReference>
<dbReference type="PANTHER" id="PTHR13803">
    <property type="entry name" value="SEC24-RELATED PROTEIN"/>
    <property type="match status" value="1"/>
</dbReference>
<keyword evidence="2" id="KW-1133">Transmembrane helix</keyword>
<organism evidence="4 5">
    <name type="scientific">Bambusicola thoracicus</name>
    <name type="common">Chinese bamboo-partridge</name>
    <name type="synonym">Perdix thoracica</name>
    <dbReference type="NCBI Taxonomy" id="9083"/>
    <lineage>
        <taxon>Eukaryota</taxon>
        <taxon>Metazoa</taxon>
        <taxon>Chordata</taxon>
        <taxon>Craniata</taxon>
        <taxon>Vertebrata</taxon>
        <taxon>Euteleostomi</taxon>
        <taxon>Archelosauria</taxon>
        <taxon>Archosauria</taxon>
        <taxon>Dinosauria</taxon>
        <taxon>Saurischia</taxon>
        <taxon>Theropoda</taxon>
        <taxon>Coelurosauria</taxon>
        <taxon>Aves</taxon>
        <taxon>Neognathae</taxon>
        <taxon>Galloanserae</taxon>
        <taxon>Galliformes</taxon>
        <taxon>Phasianidae</taxon>
        <taxon>Perdicinae</taxon>
        <taxon>Bambusicola</taxon>
    </lineage>
</organism>
<comment type="caution">
    <text evidence="4">The sequence shown here is derived from an EMBL/GenBank/DDBJ whole genome shotgun (WGS) entry which is preliminary data.</text>
</comment>
<dbReference type="Pfam" id="PF04815">
    <property type="entry name" value="Sec23_helical"/>
    <property type="match status" value="1"/>
</dbReference>
<reference evidence="4 5" key="1">
    <citation type="submission" date="2018-01" db="EMBL/GenBank/DDBJ databases">
        <title>Comparison of the Chinese Bamboo Partridge and Red Junglefowl genome sequences highlights the importance of demography in genome evolution.</title>
        <authorList>
            <person name="Tiley G.P."/>
            <person name="Kimball R.T."/>
            <person name="Braun E.L."/>
            <person name="Burleigh J.G."/>
        </authorList>
    </citation>
    <scope>NUCLEOTIDE SEQUENCE [LARGE SCALE GENOMIC DNA]</scope>
    <source>
        <strain evidence="4">RTK389</strain>
        <tissue evidence="4">Blood</tissue>
    </source>
</reference>
<feature type="non-terminal residue" evidence="4">
    <location>
        <position position="1"/>
    </location>
</feature>
<dbReference type="Proteomes" id="UP000237246">
    <property type="component" value="Unassembled WGS sequence"/>
</dbReference>
<keyword evidence="2" id="KW-0472">Membrane</keyword>
<evidence type="ECO:0000256" key="2">
    <source>
        <dbReference type="SAM" id="Phobius"/>
    </source>
</evidence>
<dbReference type="AlphaFoldDB" id="A0A2P4SAC2"/>
<dbReference type="OrthoDB" id="49016at2759"/>
<dbReference type="Gene3D" id="1.20.120.730">
    <property type="entry name" value="Sec23/Sec24 helical domain"/>
    <property type="match status" value="1"/>
</dbReference>
<feature type="domain" description="Sec23/Sec24 helical" evidence="3">
    <location>
        <begin position="25"/>
        <end position="104"/>
    </location>
</feature>
<dbReference type="GO" id="GO:0006886">
    <property type="term" value="P:intracellular protein transport"/>
    <property type="evidence" value="ECO:0007669"/>
    <property type="project" value="InterPro"/>
</dbReference>
<dbReference type="SUPFAM" id="SSF82754">
    <property type="entry name" value="C-terminal, gelsolin-like domain of Sec23/24"/>
    <property type="match status" value="1"/>
</dbReference>
<dbReference type="SUPFAM" id="SSF81995">
    <property type="entry name" value="beta-sandwich domain of Sec23/24"/>
    <property type="match status" value="1"/>
</dbReference>
<dbReference type="InterPro" id="IPR006900">
    <property type="entry name" value="Sec23/24_helical_dom"/>
</dbReference>
<protein>
    <recommendedName>
        <fullName evidence="3">Sec23/Sec24 helical domain-containing protein</fullName>
    </recommendedName>
</protein>
<evidence type="ECO:0000256" key="1">
    <source>
        <dbReference type="ARBA" id="ARBA00029433"/>
    </source>
</evidence>
<keyword evidence="2" id="KW-0812">Transmembrane</keyword>
<gene>
    <name evidence="4" type="ORF">CIB84_015220</name>
</gene>
<evidence type="ECO:0000313" key="4">
    <source>
        <dbReference type="EMBL" id="POI21033.1"/>
    </source>
</evidence>
<dbReference type="PANTHER" id="PTHR13803:SF1">
    <property type="entry name" value="PROTEIN TRANSPORT PROTEIN SEC24A"/>
    <property type="match status" value="1"/>
</dbReference>
<sequence length="217" mass="23960">ERRIRVHTMCLPVVTTLSDVYLGADVQAITGLLANMAVDRSVSATLSDARDALVNAVIDSLSAYRSSVLSIQQPGLMAPSSLRLFPLYVLALLKQSVIVLNGQMSDCLQKAFQTGTNARLDERIFSMCQVKNQPLVYLMLMTHPSLYRVDNLTDEGALNINDRTIPQPPILQLSVEKLSREGAYLMDAGSVSCVVVVILRSIPIYIDLMFFLRTQNV</sequence>
<dbReference type="InterPro" id="IPR029006">
    <property type="entry name" value="ADF-H/Gelsolin-like_dom_sf"/>
</dbReference>
<dbReference type="InterPro" id="IPR036175">
    <property type="entry name" value="Sec23/24_helical_dom_sf"/>
</dbReference>
<dbReference type="EMBL" id="PPHD01074452">
    <property type="protein sequence ID" value="POI21033.1"/>
    <property type="molecule type" value="Genomic_DNA"/>
</dbReference>
<proteinExistence type="predicted"/>
<keyword evidence="5" id="KW-1185">Reference proteome</keyword>
<evidence type="ECO:0000259" key="3">
    <source>
        <dbReference type="Pfam" id="PF04815"/>
    </source>
</evidence>
<dbReference type="InterPro" id="IPR036180">
    <property type="entry name" value="Gelsolin-like_dom_sf"/>
</dbReference>
<name>A0A2P4SAC2_BAMTH</name>
<accession>A0A2P4SAC2</accession>
<dbReference type="SUPFAM" id="SSF81811">
    <property type="entry name" value="Helical domain of Sec23/24"/>
    <property type="match status" value="1"/>
</dbReference>
<comment type="subcellular location">
    <subcellularLocation>
        <location evidence="1">Endomembrane system</location>
        <topology evidence="1">Peripheral membrane protein</topology>
        <orientation evidence="1">Cytoplasmic side</orientation>
    </subcellularLocation>
</comment>
<dbReference type="GO" id="GO:0090110">
    <property type="term" value="P:COPII-coated vesicle cargo loading"/>
    <property type="evidence" value="ECO:0007669"/>
    <property type="project" value="TreeGrafter"/>
</dbReference>
<feature type="transmembrane region" description="Helical" evidence="2">
    <location>
        <begin position="184"/>
        <end position="206"/>
    </location>
</feature>
<dbReference type="GO" id="GO:0070971">
    <property type="term" value="C:endoplasmic reticulum exit site"/>
    <property type="evidence" value="ECO:0007669"/>
    <property type="project" value="TreeGrafter"/>
</dbReference>
<dbReference type="Gene3D" id="3.40.20.10">
    <property type="entry name" value="Severin"/>
    <property type="match status" value="1"/>
</dbReference>
<dbReference type="GO" id="GO:0008270">
    <property type="term" value="F:zinc ion binding"/>
    <property type="evidence" value="ECO:0007669"/>
    <property type="project" value="TreeGrafter"/>
</dbReference>